<evidence type="ECO:0000256" key="4">
    <source>
        <dbReference type="RuleBase" id="RU363097"/>
    </source>
</evidence>
<evidence type="ECO:0000313" key="7">
    <source>
        <dbReference type="EMBL" id="DAD42125.1"/>
    </source>
</evidence>
<dbReference type="SUPFAM" id="SSF51735">
    <property type="entry name" value="NAD(P)-binding Rossmann-fold domains"/>
    <property type="match status" value="1"/>
</dbReference>
<protein>
    <recommendedName>
        <fullName evidence="4">Fatty acyl-CoA reductase</fullName>
        <ecNumber evidence="4">1.2.1.84</ecNumber>
    </recommendedName>
</protein>
<dbReference type="Gene3D" id="3.40.50.720">
    <property type="entry name" value="NAD(P)-binding Rossmann-like Domain"/>
    <property type="match status" value="1"/>
</dbReference>
<evidence type="ECO:0000256" key="1">
    <source>
        <dbReference type="ARBA" id="ARBA00005928"/>
    </source>
</evidence>
<feature type="domain" description="Thioester reductase (TE)" evidence="6">
    <location>
        <begin position="130"/>
        <end position="436"/>
    </location>
</feature>
<dbReference type="InterPro" id="IPR013120">
    <property type="entry name" value="FAR_NAD-bd"/>
</dbReference>
<gene>
    <name evidence="7" type="ORF">HUJ06_000355</name>
</gene>
<dbReference type="Pfam" id="PF03015">
    <property type="entry name" value="Sterile"/>
    <property type="match status" value="1"/>
</dbReference>
<dbReference type="InterPro" id="IPR036291">
    <property type="entry name" value="NAD(P)-bd_dom_sf"/>
</dbReference>
<keyword evidence="4" id="KW-0560">Oxidoreductase</keyword>
<dbReference type="Proteomes" id="UP000607653">
    <property type="component" value="Unassembled WGS sequence"/>
</dbReference>
<comment type="catalytic activity">
    <reaction evidence="4">
        <text>a long-chain fatty acyl-CoA + 2 NADPH + 2 H(+) = a long-chain primary fatty alcohol + 2 NADP(+) + CoA</text>
        <dbReference type="Rhea" id="RHEA:52716"/>
        <dbReference type="ChEBI" id="CHEBI:15378"/>
        <dbReference type="ChEBI" id="CHEBI:57287"/>
        <dbReference type="ChEBI" id="CHEBI:57783"/>
        <dbReference type="ChEBI" id="CHEBI:58349"/>
        <dbReference type="ChEBI" id="CHEBI:77396"/>
        <dbReference type="ChEBI" id="CHEBI:83139"/>
        <dbReference type="EC" id="1.2.1.84"/>
    </reaction>
</comment>
<keyword evidence="4" id="KW-0521">NADP</keyword>
<dbReference type="EC" id="1.2.1.84" evidence="4"/>
<dbReference type="GO" id="GO:0006629">
    <property type="term" value="P:lipid metabolic process"/>
    <property type="evidence" value="ECO:0007669"/>
    <property type="project" value="UniProtKB-KW"/>
</dbReference>
<dbReference type="InterPro" id="IPR026055">
    <property type="entry name" value="FAR"/>
</dbReference>
<dbReference type="CDD" id="cd09071">
    <property type="entry name" value="FAR_C"/>
    <property type="match status" value="1"/>
</dbReference>
<dbReference type="GO" id="GO:0102965">
    <property type="term" value="F:alcohol-forming long-chain fatty acyl-CoA reductase activity"/>
    <property type="evidence" value="ECO:0007669"/>
    <property type="project" value="UniProtKB-EC"/>
</dbReference>
<organism evidence="7 8">
    <name type="scientific">Nelumbo nucifera</name>
    <name type="common">Sacred lotus</name>
    <dbReference type="NCBI Taxonomy" id="4432"/>
    <lineage>
        <taxon>Eukaryota</taxon>
        <taxon>Viridiplantae</taxon>
        <taxon>Streptophyta</taxon>
        <taxon>Embryophyta</taxon>
        <taxon>Tracheophyta</taxon>
        <taxon>Spermatophyta</taxon>
        <taxon>Magnoliopsida</taxon>
        <taxon>Proteales</taxon>
        <taxon>Nelumbonaceae</taxon>
        <taxon>Nelumbo</taxon>
    </lineage>
</organism>
<dbReference type="AlphaFoldDB" id="A0A822ZFD6"/>
<dbReference type="GO" id="GO:0080019">
    <property type="term" value="F:alcohol-forming very long-chain fatty acyl-CoA reductase activity"/>
    <property type="evidence" value="ECO:0007669"/>
    <property type="project" value="InterPro"/>
</dbReference>
<accession>A0A822ZFD6</accession>
<reference evidence="7 8" key="1">
    <citation type="journal article" date="2020" name="Mol. Biol. Evol.">
        <title>Distinct Expression and Methylation Patterns for Genes with Different Fates following a Single Whole-Genome Duplication in Flowering Plants.</title>
        <authorList>
            <person name="Shi T."/>
            <person name="Rahmani R.S."/>
            <person name="Gugger P.F."/>
            <person name="Wang M."/>
            <person name="Li H."/>
            <person name="Zhang Y."/>
            <person name="Li Z."/>
            <person name="Wang Q."/>
            <person name="Van de Peer Y."/>
            <person name="Marchal K."/>
            <person name="Chen J."/>
        </authorList>
    </citation>
    <scope>NUCLEOTIDE SEQUENCE [LARGE SCALE GENOMIC DNA]</scope>
    <source>
        <tissue evidence="7">Leaf</tissue>
    </source>
</reference>
<keyword evidence="8" id="KW-1185">Reference proteome</keyword>
<keyword evidence="3 4" id="KW-0443">Lipid metabolism</keyword>
<dbReference type="PANTHER" id="PTHR11011:SF45">
    <property type="entry name" value="FATTY ACYL-COA REDUCTASE CG8306-RELATED"/>
    <property type="match status" value="1"/>
</dbReference>
<comment type="caution">
    <text evidence="7">The sequence shown here is derived from an EMBL/GenBank/DDBJ whole genome shotgun (WGS) entry which is preliminary data.</text>
</comment>
<evidence type="ECO:0000259" key="6">
    <source>
        <dbReference type="Pfam" id="PF07993"/>
    </source>
</evidence>
<dbReference type="InterPro" id="IPR033640">
    <property type="entry name" value="FAR_C"/>
</dbReference>
<dbReference type="CDD" id="cd05236">
    <property type="entry name" value="FAR-N_SDR_e"/>
    <property type="match status" value="1"/>
</dbReference>
<comment type="function">
    <text evidence="4">Catalyzes the reduction of fatty acyl-CoA to fatty alcohols.</text>
</comment>
<feature type="domain" description="Fatty acyl-CoA reductase C-terminal" evidence="5">
    <location>
        <begin position="534"/>
        <end position="604"/>
    </location>
</feature>
<evidence type="ECO:0000256" key="3">
    <source>
        <dbReference type="ARBA" id="ARBA00023098"/>
    </source>
</evidence>
<dbReference type="PANTHER" id="PTHR11011">
    <property type="entry name" value="MALE STERILITY PROTEIN 2-RELATED"/>
    <property type="match status" value="1"/>
</dbReference>
<name>A0A822ZFD6_NELNU</name>
<keyword evidence="2 4" id="KW-0444">Lipid biosynthesis</keyword>
<evidence type="ECO:0000313" key="8">
    <source>
        <dbReference type="Proteomes" id="UP000607653"/>
    </source>
</evidence>
<evidence type="ECO:0000259" key="5">
    <source>
        <dbReference type="Pfam" id="PF03015"/>
    </source>
</evidence>
<proteinExistence type="inferred from homology"/>
<dbReference type="EMBL" id="DUZY01000006">
    <property type="protein sequence ID" value="DAD42125.1"/>
    <property type="molecule type" value="Genomic_DNA"/>
</dbReference>
<dbReference type="Pfam" id="PF07993">
    <property type="entry name" value="NAD_binding_4"/>
    <property type="match status" value="1"/>
</dbReference>
<evidence type="ECO:0000256" key="2">
    <source>
        <dbReference type="ARBA" id="ARBA00022516"/>
    </source>
</evidence>
<sequence length="609" mass="68290">MGALFLNYFSTTSKKLVKSSSSMHEYWCYATASSWKTQKSMSIVRCQSGGNHASSTGLSSVRSESSVPVRTMATANDHSTALVLPPNINTHDDQTLVKDLVSFVGPTTTLMGSHDGIGIVRFLKGKQFLITGATGFLAKILVEKILRTVPDVGKIYLMIKAKNKEAAMNRLKTEVINTELFKCLQQTHGKSYQAFMLSKLVPVVGNVCESNLGMETDLVQKISEEVDVIVNSAANTTFDERYDVALDINTQGPRRLMNFAKKCKKLKLFLQVSTAYVNGQREGKVMEKPFYMGDSIAREKLSPDTPPASLPVLDFEAELKLASDSKEACDESTVAQKMKELGLERAQLYGWQDTYVFTKAMGEMLLNSMRGDIPVVIMRPSVIESTLREPFPGWIEGIRMMDPIILSYGKGQLTGFLTDPKTVLDVIPADMVVNATMAAMAKHGAAQKPELHVYQVASSVVNPLSYQDLVRLFYDYFTSFPCKDSKGRSVHVSRMKLFSSMDDFSSHLQTDVIQRSREVVSNGKLSKKDEYLFQKLTDQAKHLANIYEPYTFYGGRFDNTNTEMLMEDMSEEERRSFGFDAKSIDWKEYFSKIHIPGLRRHVMKGRGMY</sequence>
<comment type="similarity">
    <text evidence="1 4">Belongs to the fatty acyl-CoA reductase family.</text>
</comment>